<evidence type="ECO:0000256" key="2">
    <source>
        <dbReference type="ARBA" id="ARBA00022606"/>
    </source>
</evidence>
<feature type="transmembrane region" description="Helical" evidence="9">
    <location>
        <begin position="20"/>
        <end position="36"/>
    </location>
</feature>
<reference evidence="10" key="2">
    <citation type="submission" date="2016-04" db="EMBL/GenBank/DDBJ databases">
        <title>Deep sequencing-based transcriptome analysis of the yellow peach moth Conogethes punctiferalis (Guenee) antennae.</title>
        <authorList>
            <person name="Ge X."/>
            <person name="Zhang T."/>
            <person name="Wang Z."/>
            <person name="He K."/>
            <person name="Bai S."/>
        </authorList>
    </citation>
    <scope>NUCLEOTIDE SEQUENCE</scope>
</reference>
<evidence type="ECO:0000256" key="3">
    <source>
        <dbReference type="ARBA" id="ARBA00022692"/>
    </source>
</evidence>
<dbReference type="AlphaFoldDB" id="A0A146JVM6"/>
<keyword evidence="6 9" id="KW-0472">Membrane</keyword>
<keyword evidence="4" id="KW-0552">Olfaction</keyword>
<keyword evidence="5 9" id="KW-1133">Transmembrane helix</keyword>
<dbReference type="EMBL" id="KX084502">
    <property type="protein sequence ID" value="ARO76457.1"/>
    <property type="molecule type" value="mRNA"/>
</dbReference>
<keyword evidence="8" id="KW-0807">Transducer</keyword>
<dbReference type="GO" id="GO:0005549">
    <property type="term" value="F:odorant binding"/>
    <property type="evidence" value="ECO:0007669"/>
    <property type="project" value="InterPro"/>
</dbReference>
<feature type="non-terminal residue" evidence="11">
    <location>
        <position position="408"/>
    </location>
</feature>
<organism evidence="11">
    <name type="scientific">Conogethes punctiferalis</name>
    <name type="common">Durian fruit borer</name>
    <name type="synonym">Astura punctiferalis</name>
    <dbReference type="NCBI Taxonomy" id="1133088"/>
    <lineage>
        <taxon>Eukaryota</taxon>
        <taxon>Metazoa</taxon>
        <taxon>Ecdysozoa</taxon>
        <taxon>Arthropoda</taxon>
        <taxon>Hexapoda</taxon>
        <taxon>Insecta</taxon>
        <taxon>Pterygota</taxon>
        <taxon>Neoptera</taxon>
        <taxon>Endopterygota</taxon>
        <taxon>Lepidoptera</taxon>
        <taxon>Glossata</taxon>
        <taxon>Ditrysia</taxon>
        <taxon>Pyraloidea</taxon>
        <taxon>Crambidae</taxon>
        <taxon>Spilomelinae</taxon>
        <taxon>Conogethes</taxon>
    </lineage>
</organism>
<sequence>MPDNHAYSYNVMQKKMLHEIKFLSLLGVATFVYPFIGRSKIVLGCYSFIYLLVLLTATQLIITLYLKDFSDWVEIINVVPNLAVVLMAVLKYSKVHHNQRFYKKLFDHFRNDLWDAVSDCEQHRKIVTKYTDISRYVTRFLFYYSVVLVIFVFSFPRFIMYLQKIITGEECHLYPFDGWYPFDKVSWYYVAYIWECFMTFVVVCIYGFAGIFTSAITIFICMELKVLGSSIQMLISPSDAAKLTKSPNDKKIHQDIRKRLRSIIIRHQVLAKLSADFDGVLGDIMLINYVFSSVFITLTIFTATVVENLYMRMRYFFMFCSLMVEVFQQCMIGQILSNHSEELSESTYFADWTYADNNTKIMLLILMTRTQRPFEYTANNYLAMNLQSFSSICSMSYQFFNLLYTAYN</sequence>
<evidence type="ECO:0000256" key="7">
    <source>
        <dbReference type="ARBA" id="ARBA00023170"/>
    </source>
</evidence>
<feature type="transmembrane region" description="Helical" evidence="9">
    <location>
        <begin position="286"/>
        <end position="306"/>
    </location>
</feature>
<dbReference type="InterPro" id="IPR004117">
    <property type="entry name" value="7tm6_olfct_rcpt"/>
</dbReference>
<keyword evidence="3 9" id="KW-0812">Transmembrane</keyword>
<reference evidence="11" key="1">
    <citation type="submission" date="2015-12" db="EMBL/GenBank/DDBJ databases">
        <title>Antennal transcriptome and differential expression of olfactory genes in the yellow peach moth, Conogethes punctiferalis (Guen e) (Lepidoptera: Crambidae).</title>
        <authorList>
            <person name="Du Y."/>
        </authorList>
    </citation>
    <scope>NUCLEOTIDE SEQUENCE</scope>
    <source>
        <tissue evidence="11">Antennae</tissue>
    </source>
</reference>
<evidence type="ECO:0000313" key="11">
    <source>
        <dbReference type="EMBL" id="JAP88572.1"/>
    </source>
</evidence>
<evidence type="ECO:0000256" key="1">
    <source>
        <dbReference type="ARBA" id="ARBA00004141"/>
    </source>
</evidence>
<feature type="non-terminal residue" evidence="11">
    <location>
        <position position="1"/>
    </location>
</feature>
<dbReference type="PANTHER" id="PTHR21137:SF44">
    <property type="entry name" value="ODORANT RECEPTOR 13A-RELATED"/>
    <property type="match status" value="1"/>
</dbReference>
<dbReference type="PANTHER" id="PTHR21137">
    <property type="entry name" value="ODORANT RECEPTOR"/>
    <property type="match status" value="1"/>
</dbReference>
<feature type="transmembrane region" description="Helical" evidence="9">
    <location>
        <begin position="72"/>
        <end position="90"/>
    </location>
</feature>
<dbReference type="EMBL" id="GEDO01000054">
    <property type="protein sequence ID" value="JAP88572.1"/>
    <property type="molecule type" value="mRNA"/>
</dbReference>
<feature type="transmembrane region" description="Helical" evidence="9">
    <location>
        <begin position="141"/>
        <end position="166"/>
    </location>
</feature>
<dbReference type="GO" id="GO:0004984">
    <property type="term" value="F:olfactory receptor activity"/>
    <property type="evidence" value="ECO:0007669"/>
    <property type="project" value="InterPro"/>
</dbReference>
<comment type="subcellular location">
    <subcellularLocation>
        <location evidence="1">Membrane</location>
        <topology evidence="1">Multi-pass membrane protein</topology>
    </subcellularLocation>
</comment>
<name>A0A146JVM6_CONPF</name>
<evidence type="ECO:0000256" key="9">
    <source>
        <dbReference type="SAM" id="Phobius"/>
    </source>
</evidence>
<dbReference type="SMR" id="A0A146JVM6"/>
<dbReference type="Pfam" id="PF02949">
    <property type="entry name" value="7tm_6"/>
    <property type="match status" value="1"/>
</dbReference>
<evidence type="ECO:0000256" key="4">
    <source>
        <dbReference type="ARBA" id="ARBA00022725"/>
    </source>
</evidence>
<dbReference type="GO" id="GO:0005886">
    <property type="term" value="C:plasma membrane"/>
    <property type="evidence" value="ECO:0007669"/>
    <property type="project" value="TreeGrafter"/>
</dbReference>
<gene>
    <name evidence="10" type="primary">OR52</name>
</gene>
<accession>A0A146JVM6</accession>
<feature type="transmembrane region" description="Helical" evidence="9">
    <location>
        <begin position="186"/>
        <end position="208"/>
    </location>
</feature>
<keyword evidence="2" id="KW-0716">Sensory transduction</keyword>
<proteinExistence type="evidence at transcript level"/>
<keyword evidence="7 10" id="KW-0675">Receptor</keyword>
<protein>
    <submittedName>
        <fullName evidence="11">OBP</fullName>
    </submittedName>
    <submittedName>
        <fullName evidence="10">Odorant receptor 52</fullName>
    </submittedName>
</protein>
<evidence type="ECO:0000313" key="10">
    <source>
        <dbReference type="EMBL" id="ARO76457.1"/>
    </source>
</evidence>
<dbReference type="GO" id="GO:0007165">
    <property type="term" value="P:signal transduction"/>
    <property type="evidence" value="ECO:0007669"/>
    <property type="project" value="UniProtKB-KW"/>
</dbReference>
<evidence type="ECO:0000256" key="6">
    <source>
        <dbReference type="ARBA" id="ARBA00023136"/>
    </source>
</evidence>
<feature type="transmembrane region" description="Helical" evidence="9">
    <location>
        <begin position="48"/>
        <end position="66"/>
    </location>
</feature>
<evidence type="ECO:0000256" key="5">
    <source>
        <dbReference type="ARBA" id="ARBA00022989"/>
    </source>
</evidence>
<evidence type="ECO:0000256" key="8">
    <source>
        <dbReference type="ARBA" id="ARBA00023224"/>
    </source>
</evidence>